<accession>A0A346XZD8</accession>
<dbReference type="EMBL" id="CP031165">
    <property type="protein sequence ID" value="AXV07585.1"/>
    <property type="molecule type" value="Genomic_DNA"/>
</dbReference>
<proteinExistence type="predicted"/>
<keyword evidence="3" id="KW-1185">Reference proteome</keyword>
<feature type="region of interest" description="Disordered" evidence="1">
    <location>
        <begin position="1"/>
        <end position="26"/>
    </location>
</feature>
<organism evidence="2 3">
    <name type="scientific">Euzebya pacifica</name>
    <dbReference type="NCBI Taxonomy" id="1608957"/>
    <lineage>
        <taxon>Bacteria</taxon>
        <taxon>Bacillati</taxon>
        <taxon>Actinomycetota</taxon>
        <taxon>Nitriliruptoria</taxon>
        <taxon>Euzebyales</taxon>
    </lineage>
</organism>
<evidence type="ECO:0000313" key="3">
    <source>
        <dbReference type="Proteomes" id="UP000264006"/>
    </source>
</evidence>
<protein>
    <submittedName>
        <fullName evidence="2">Uncharacterized protein</fullName>
    </submittedName>
</protein>
<dbReference type="KEGG" id="euz:DVS28_a2906"/>
<reference evidence="2 3" key="1">
    <citation type="submission" date="2018-09" db="EMBL/GenBank/DDBJ databases">
        <title>Complete genome sequence of Euzebya sp. DY32-46 isolated from seawater of Pacific Ocean.</title>
        <authorList>
            <person name="Xu L."/>
            <person name="Wu Y.-H."/>
            <person name="Xu X.-W."/>
        </authorList>
    </citation>
    <scope>NUCLEOTIDE SEQUENCE [LARGE SCALE GENOMIC DNA]</scope>
    <source>
        <strain evidence="2 3">DY32-46</strain>
    </source>
</reference>
<gene>
    <name evidence="2" type="ORF">DVS28_a2906</name>
</gene>
<evidence type="ECO:0000256" key="1">
    <source>
        <dbReference type="SAM" id="MobiDB-lite"/>
    </source>
</evidence>
<dbReference type="AlphaFoldDB" id="A0A346XZD8"/>
<name>A0A346XZD8_9ACTN</name>
<dbReference type="Proteomes" id="UP000264006">
    <property type="component" value="Chromosome"/>
</dbReference>
<dbReference type="RefSeq" id="WP_114592054.1">
    <property type="nucleotide sequence ID" value="NZ_CP031165.1"/>
</dbReference>
<sequence>MSLFDRFRSRQPANDTAPVRTRQPSMTVDRSSKRMWALFEQTSVGVSVADTVRVVAISGSRNQQQVFYAAVELADGTAHTSVLPTYVGQTPAKALVAATWAGNSPMFRPAHRLHLRSVLADTAAVIGRADSPVAERDQLARAVVDLFAVADRTAAVATDALEATELRSDDDPVRTDLMATLAIERQLFIRAVDDLIDLTDRVDSLQRAIRRETDMVGAASAEARLAVARARLEQPSAAADAAESASRLESALVGLA</sequence>
<evidence type="ECO:0000313" key="2">
    <source>
        <dbReference type="EMBL" id="AXV07585.1"/>
    </source>
</evidence>